<accession>A0A7G5GX52</accession>
<dbReference type="Proteomes" id="UP000515369">
    <property type="component" value="Chromosome"/>
</dbReference>
<protein>
    <recommendedName>
        <fullName evidence="3">Lipoprotein</fullName>
    </recommendedName>
</protein>
<evidence type="ECO:0000313" key="2">
    <source>
        <dbReference type="Proteomes" id="UP000515369"/>
    </source>
</evidence>
<sequence length="203" mass="23719">MNYIYKKSLKIMPLTQSAVLIFSLFMLVLSCQTKHLPFETNVASCTIQFPITSHELRNRYPNAVESLSAELTDTTRDVQVVWRFNDLIQDPRSQPYGVLITLRNKGPKMDSIRTAFEKQYHKSFQPLTRPQHLGKYEYYESDSTLVVMEINDEVQLSINQRKVFPHNTGNQFMNDVVISICYNLDTTKKERFAMKQGEIRIRD</sequence>
<dbReference type="PROSITE" id="PS51257">
    <property type="entry name" value="PROKAR_LIPOPROTEIN"/>
    <property type="match status" value="1"/>
</dbReference>
<dbReference type="KEGG" id="sfol:H3H32_00280"/>
<dbReference type="EMBL" id="CP059732">
    <property type="protein sequence ID" value="QMW03444.1"/>
    <property type="molecule type" value="Genomic_DNA"/>
</dbReference>
<reference evidence="1 2" key="1">
    <citation type="submission" date="2020-07" db="EMBL/GenBank/DDBJ databases">
        <title>Spirosoma foliorum sp. nov., isolated from the leaves on the Nejang mountain Korea, Republic of.</title>
        <authorList>
            <person name="Ho H."/>
            <person name="Lee Y.-J."/>
            <person name="Nurcahyanto D.-A."/>
            <person name="Kim S.-G."/>
        </authorList>
    </citation>
    <scope>NUCLEOTIDE SEQUENCE [LARGE SCALE GENOMIC DNA]</scope>
    <source>
        <strain evidence="1 2">PL0136</strain>
    </source>
</reference>
<keyword evidence="2" id="KW-1185">Reference proteome</keyword>
<evidence type="ECO:0000313" key="1">
    <source>
        <dbReference type="EMBL" id="QMW03444.1"/>
    </source>
</evidence>
<organism evidence="1 2">
    <name type="scientific">Spirosoma foliorum</name>
    <dbReference type="NCBI Taxonomy" id="2710596"/>
    <lineage>
        <taxon>Bacteria</taxon>
        <taxon>Pseudomonadati</taxon>
        <taxon>Bacteroidota</taxon>
        <taxon>Cytophagia</taxon>
        <taxon>Cytophagales</taxon>
        <taxon>Cytophagaceae</taxon>
        <taxon>Spirosoma</taxon>
    </lineage>
</organism>
<evidence type="ECO:0008006" key="3">
    <source>
        <dbReference type="Google" id="ProtNLM"/>
    </source>
</evidence>
<name>A0A7G5GX52_9BACT</name>
<dbReference type="AlphaFoldDB" id="A0A7G5GX52"/>
<dbReference type="RefSeq" id="WP_182460702.1">
    <property type="nucleotide sequence ID" value="NZ_CP059732.1"/>
</dbReference>
<proteinExistence type="predicted"/>
<gene>
    <name evidence="1" type="ORF">H3H32_00280</name>
</gene>